<evidence type="ECO:0000256" key="5">
    <source>
        <dbReference type="ARBA" id="ARBA00022705"/>
    </source>
</evidence>
<dbReference type="GO" id="GO:0000166">
    <property type="term" value="F:nucleotide binding"/>
    <property type="evidence" value="ECO:0007669"/>
    <property type="project" value="InterPro"/>
</dbReference>
<dbReference type="InParanoid" id="A0A0D2WZ10"/>
<organism evidence="11 12">
    <name type="scientific">Capsaspora owczarzaki (strain ATCC 30864)</name>
    <dbReference type="NCBI Taxonomy" id="595528"/>
    <lineage>
        <taxon>Eukaryota</taxon>
        <taxon>Filasterea</taxon>
        <taxon>Capsaspora</taxon>
    </lineage>
</organism>
<reference evidence="12" key="1">
    <citation type="submission" date="2011-02" db="EMBL/GenBank/DDBJ databases">
        <title>The Genome Sequence of Capsaspora owczarzaki ATCC 30864.</title>
        <authorList>
            <person name="Russ C."/>
            <person name="Cuomo C."/>
            <person name="Burger G."/>
            <person name="Gray M.W."/>
            <person name="Holland P.W.H."/>
            <person name="King N."/>
            <person name="Lang F.B.F."/>
            <person name="Roger A.J."/>
            <person name="Ruiz-Trillo I."/>
            <person name="Young S.K."/>
            <person name="Zeng Q."/>
            <person name="Gargeya S."/>
            <person name="Alvarado L."/>
            <person name="Berlin A."/>
            <person name="Chapman S.B."/>
            <person name="Chen Z."/>
            <person name="Freedman E."/>
            <person name="Gellesch M."/>
            <person name="Goldberg J."/>
            <person name="Griggs A."/>
            <person name="Gujja S."/>
            <person name="Heilman E."/>
            <person name="Heiman D."/>
            <person name="Howarth C."/>
            <person name="Mehta T."/>
            <person name="Neiman D."/>
            <person name="Pearson M."/>
            <person name="Roberts A."/>
            <person name="Saif S."/>
            <person name="Shea T."/>
            <person name="Shenoy N."/>
            <person name="Sisk P."/>
            <person name="Stolte C."/>
            <person name="Sykes S."/>
            <person name="White J."/>
            <person name="Yandava C."/>
            <person name="Haas B."/>
            <person name="Nusbaum C."/>
            <person name="Birren B."/>
        </authorList>
    </citation>
    <scope>NUCLEOTIDE SEQUENCE</scope>
    <source>
        <strain evidence="12">ATCC 30864</strain>
    </source>
</reference>
<evidence type="ECO:0000256" key="8">
    <source>
        <dbReference type="ARBA" id="ARBA00049244"/>
    </source>
</evidence>
<dbReference type="SUPFAM" id="SSF56672">
    <property type="entry name" value="DNA/RNA polymerases"/>
    <property type="match status" value="1"/>
</dbReference>
<keyword evidence="6" id="KW-0239">DNA-directed DNA polymerase</keyword>
<dbReference type="EMBL" id="KE346418">
    <property type="protein sequence ID" value="KJE98413.1"/>
    <property type="molecule type" value="Genomic_DNA"/>
</dbReference>
<evidence type="ECO:0000313" key="12">
    <source>
        <dbReference type="Proteomes" id="UP000008743"/>
    </source>
</evidence>
<dbReference type="GO" id="GO:0003677">
    <property type="term" value="F:DNA binding"/>
    <property type="evidence" value="ECO:0007669"/>
    <property type="project" value="UniProtKB-KW"/>
</dbReference>
<feature type="domain" description="DNA-directed DNA polymerase family B mitochondria/virus" evidence="10">
    <location>
        <begin position="583"/>
        <end position="804"/>
    </location>
</feature>
<evidence type="ECO:0000256" key="3">
    <source>
        <dbReference type="ARBA" id="ARBA00022679"/>
    </source>
</evidence>
<dbReference type="EC" id="2.7.7.7" evidence="2"/>
<feature type="compositionally biased region" description="Polar residues" evidence="9">
    <location>
        <begin position="1"/>
        <end position="11"/>
    </location>
</feature>
<keyword evidence="3" id="KW-0808">Transferase</keyword>
<evidence type="ECO:0000256" key="9">
    <source>
        <dbReference type="SAM" id="MobiDB-lite"/>
    </source>
</evidence>
<proteinExistence type="inferred from homology"/>
<dbReference type="AlphaFoldDB" id="A0A0D2WZ10"/>
<accession>A0A0D2WZ10</accession>
<gene>
    <name evidence="11" type="ORF">CAOG_010235</name>
</gene>
<keyword evidence="12" id="KW-1185">Reference proteome</keyword>
<dbReference type="GO" id="GO:0003887">
    <property type="term" value="F:DNA-directed DNA polymerase activity"/>
    <property type="evidence" value="ECO:0007669"/>
    <property type="project" value="UniProtKB-KW"/>
</dbReference>
<dbReference type="GO" id="GO:0006260">
    <property type="term" value="P:DNA replication"/>
    <property type="evidence" value="ECO:0007669"/>
    <property type="project" value="UniProtKB-KW"/>
</dbReference>
<evidence type="ECO:0000259" key="10">
    <source>
        <dbReference type="Pfam" id="PF03175"/>
    </source>
</evidence>
<evidence type="ECO:0000256" key="1">
    <source>
        <dbReference type="ARBA" id="ARBA00005755"/>
    </source>
</evidence>
<dbReference type="InterPro" id="IPR023211">
    <property type="entry name" value="DNA_pol_palm_dom_sf"/>
</dbReference>
<evidence type="ECO:0000313" key="11">
    <source>
        <dbReference type="EMBL" id="KJE98413.1"/>
    </source>
</evidence>
<comment type="similarity">
    <text evidence="1">Belongs to the DNA polymerase type-B family.</text>
</comment>
<evidence type="ECO:0000256" key="6">
    <source>
        <dbReference type="ARBA" id="ARBA00022932"/>
    </source>
</evidence>
<comment type="catalytic activity">
    <reaction evidence="8">
        <text>DNA(n) + a 2'-deoxyribonucleoside 5'-triphosphate = DNA(n+1) + diphosphate</text>
        <dbReference type="Rhea" id="RHEA:22508"/>
        <dbReference type="Rhea" id="RHEA-COMP:17339"/>
        <dbReference type="Rhea" id="RHEA-COMP:17340"/>
        <dbReference type="ChEBI" id="CHEBI:33019"/>
        <dbReference type="ChEBI" id="CHEBI:61560"/>
        <dbReference type="ChEBI" id="CHEBI:173112"/>
        <dbReference type="EC" id="2.7.7.7"/>
    </reaction>
</comment>
<keyword evidence="7" id="KW-0238">DNA-binding</keyword>
<dbReference type="Gene3D" id="3.90.1600.10">
    <property type="entry name" value="Palm domain of DNA polymerase"/>
    <property type="match status" value="1"/>
</dbReference>
<keyword evidence="5" id="KW-0235">DNA replication</keyword>
<dbReference type="InterPro" id="IPR004868">
    <property type="entry name" value="DNA-dir_DNA_pol_B_mt/vir"/>
</dbReference>
<protein>
    <recommendedName>
        <fullName evidence="2">DNA-directed DNA polymerase</fullName>
        <ecNumber evidence="2">2.7.7.7</ecNumber>
    </recommendedName>
</protein>
<feature type="compositionally biased region" description="Pro residues" evidence="9">
    <location>
        <begin position="24"/>
        <end position="61"/>
    </location>
</feature>
<keyword evidence="4" id="KW-0548">Nucleotidyltransferase</keyword>
<sequence>MAQLDSMTNEQLEALFVRRNGRPVPAPPRPAQRPAPVPQPAPPRPAQRPAPVPQPVVPPPVVRQHRSRAPAPAPAPTAEAWRTPVAVTPMREATRYMYRGVPRTVDGVTAVLQSLVRQFPANHPHKINPRGDIETFSGEMSSMFNTLNGFARNFRQNSSPESIRAFVQEWFADIERQILNVGRNSDAEVIFAEELTINFEVVPLRPDRASGTLKSNNKFVWSPQDPGWCVYWCLNEFAKKNGLPPLPSKEVFATNWLGRDINSDGITIEELETKIKPKLDWGQVQLCIHRFDENGNLSKDNKAYVTHIPRIAGKGGKYCHLIHYEEHMMLIIGKTDSKYYFEQIKASEFVPIEIRPFKTVATDMWDRLYLMCNDQIQPLTELLQIQGARANRKLDGRQLKGVVSKSITDKLPPRPADAETIQQLIDTVTEETTNFQYSPACSGQTELANKLDRNEIDEDQFDIEKTRLFHALKKSNRRVILTPQIDPTWLESLGIQHKRFASGHVIINANLADDSVRIESLVKFEIKSQPDLYSFATALYLQYQRFQDHFQVDLFEELLIKSNKAISGIMFNKLVKTIPVVRQTVSKESYAMFEGASYGGRQDVQRCQFQSMGPEDYLLQIDAVSCYPSVMAINLFPTTAGTRLTEINDEARVWMNTNRQVPYPGFYRVSVEYPPDSFVRAHLPRRTRDSSIYATAPCETVVTHVDLQDALKHDRLTITKIHEVVFWKPEEMAPIFKDVMTKMFNDRRDAKAVGEKEVADMLKVAMNHTTGYLVKRHDTKEKKVLSYSEMLDVEDKIHQFETSDYGYECEFIGPMPEQVETSLHIGALIYSYARHHLTNVVEKIGGLADLNRSYYYSHTDSLYLHRSQVDELREKYPGVVGTGLGQFEVKPEKMLEAIFVAPRMLYLKYDTGEEKKQAQGAMVETLTKKHTKHC</sequence>
<dbReference type="InterPro" id="IPR043502">
    <property type="entry name" value="DNA/RNA_pol_sf"/>
</dbReference>
<dbReference type="Proteomes" id="UP000008743">
    <property type="component" value="Unassembled WGS sequence"/>
</dbReference>
<feature type="region of interest" description="Disordered" evidence="9">
    <location>
        <begin position="1"/>
        <end position="77"/>
    </location>
</feature>
<dbReference type="Pfam" id="PF03175">
    <property type="entry name" value="DNA_pol_B_2"/>
    <property type="match status" value="1"/>
</dbReference>
<evidence type="ECO:0000256" key="4">
    <source>
        <dbReference type="ARBA" id="ARBA00022695"/>
    </source>
</evidence>
<name>A0A0D2WZ10_CAPO3</name>
<dbReference type="PhylomeDB" id="A0A0D2WZ10"/>
<evidence type="ECO:0000256" key="2">
    <source>
        <dbReference type="ARBA" id="ARBA00012417"/>
    </source>
</evidence>
<evidence type="ECO:0000256" key="7">
    <source>
        <dbReference type="ARBA" id="ARBA00023125"/>
    </source>
</evidence>